<dbReference type="Proteomes" id="UP000002630">
    <property type="component" value="Linkage Group LG08"/>
</dbReference>
<dbReference type="InParanoid" id="D8LIY6"/>
<organism evidence="2 3">
    <name type="scientific">Ectocarpus siliculosus</name>
    <name type="common">Brown alga</name>
    <name type="synonym">Conferva siliculosa</name>
    <dbReference type="NCBI Taxonomy" id="2880"/>
    <lineage>
        <taxon>Eukaryota</taxon>
        <taxon>Sar</taxon>
        <taxon>Stramenopiles</taxon>
        <taxon>Ochrophyta</taxon>
        <taxon>PX clade</taxon>
        <taxon>Phaeophyceae</taxon>
        <taxon>Ectocarpales</taxon>
        <taxon>Ectocarpaceae</taxon>
        <taxon>Ectocarpus</taxon>
    </lineage>
</organism>
<dbReference type="InterPro" id="IPR036412">
    <property type="entry name" value="HAD-like_sf"/>
</dbReference>
<dbReference type="OrthoDB" id="444127at2759"/>
<dbReference type="PANTHER" id="PTHR46191">
    <property type="match status" value="1"/>
</dbReference>
<feature type="region of interest" description="Disordered" evidence="1">
    <location>
        <begin position="371"/>
        <end position="402"/>
    </location>
</feature>
<dbReference type="SUPFAM" id="SSF56784">
    <property type="entry name" value="HAD-like"/>
    <property type="match status" value="1"/>
</dbReference>
<dbReference type="EMBL" id="FN648409">
    <property type="protein sequence ID" value="CBN76870.1"/>
    <property type="molecule type" value="Genomic_DNA"/>
</dbReference>
<gene>
    <name evidence="2" type="ORF">Esi_0023_0124</name>
</gene>
<dbReference type="GO" id="GO:0016787">
    <property type="term" value="F:hydrolase activity"/>
    <property type="evidence" value="ECO:0007669"/>
    <property type="project" value="UniProtKB-KW"/>
</dbReference>
<name>D8LIY6_ECTSI</name>
<dbReference type="InterPro" id="IPR044924">
    <property type="entry name" value="HAD-SF_hydro_IA_REG-2-like_cap"/>
</dbReference>
<dbReference type="Gene3D" id="1.10.150.720">
    <property type="entry name" value="Haloacid dehalogenase-like hydrolase"/>
    <property type="match status" value="1"/>
</dbReference>
<dbReference type="InterPro" id="IPR051828">
    <property type="entry name" value="HAD-like_hydrolase_domain"/>
</dbReference>
<dbReference type="PANTHER" id="PTHR46191:SF2">
    <property type="entry name" value="HALOACID DEHALOGENASE-LIKE HYDROLASE DOMAIN-CONTAINING PROTEIN 3"/>
    <property type="match status" value="1"/>
</dbReference>
<dbReference type="Gene3D" id="3.40.50.1000">
    <property type="entry name" value="HAD superfamily/HAD-like"/>
    <property type="match status" value="1"/>
</dbReference>
<dbReference type="GO" id="GO:0005634">
    <property type="term" value="C:nucleus"/>
    <property type="evidence" value="ECO:0007669"/>
    <property type="project" value="TreeGrafter"/>
</dbReference>
<feature type="compositionally biased region" description="Acidic residues" evidence="1">
    <location>
        <begin position="374"/>
        <end position="402"/>
    </location>
</feature>
<proteinExistence type="predicted"/>
<evidence type="ECO:0000313" key="2">
    <source>
        <dbReference type="EMBL" id="CBN76870.1"/>
    </source>
</evidence>
<keyword evidence="3" id="KW-1185">Reference proteome</keyword>
<dbReference type="AlphaFoldDB" id="D8LIY6"/>
<evidence type="ECO:0000256" key="1">
    <source>
        <dbReference type="SAM" id="MobiDB-lite"/>
    </source>
</evidence>
<accession>D8LIY6</accession>
<protein>
    <submittedName>
        <fullName evidence="2">Haloacid dehalogenase-like hydrolase</fullName>
    </submittedName>
</protein>
<dbReference type="InterPro" id="IPR023214">
    <property type="entry name" value="HAD_sf"/>
</dbReference>
<reference evidence="2 3" key="1">
    <citation type="journal article" date="2010" name="Nature">
        <title>The Ectocarpus genome and the independent evolution of multicellularity in brown algae.</title>
        <authorList>
            <person name="Cock J.M."/>
            <person name="Sterck L."/>
            <person name="Rouze P."/>
            <person name="Scornet D."/>
            <person name="Allen A.E."/>
            <person name="Amoutzias G."/>
            <person name="Anthouard V."/>
            <person name="Artiguenave F."/>
            <person name="Aury J.M."/>
            <person name="Badger J.H."/>
            <person name="Beszteri B."/>
            <person name="Billiau K."/>
            <person name="Bonnet E."/>
            <person name="Bothwell J.H."/>
            <person name="Bowler C."/>
            <person name="Boyen C."/>
            <person name="Brownlee C."/>
            <person name="Carrano C.J."/>
            <person name="Charrier B."/>
            <person name="Cho G.Y."/>
            <person name="Coelho S.M."/>
            <person name="Collen J."/>
            <person name="Corre E."/>
            <person name="Da Silva C."/>
            <person name="Delage L."/>
            <person name="Delaroque N."/>
            <person name="Dittami S.M."/>
            <person name="Doulbeau S."/>
            <person name="Elias M."/>
            <person name="Farnham G."/>
            <person name="Gachon C.M."/>
            <person name="Gschloessl B."/>
            <person name="Heesch S."/>
            <person name="Jabbari K."/>
            <person name="Jubin C."/>
            <person name="Kawai H."/>
            <person name="Kimura K."/>
            <person name="Kloareg B."/>
            <person name="Kupper F.C."/>
            <person name="Lang D."/>
            <person name="Le Bail A."/>
            <person name="Leblanc C."/>
            <person name="Lerouge P."/>
            <person name="Lohr M."/>
            <person name="Lopez P.J."/>
            <person name="Martens C."/>
            <person name="Maumus F."/>
            <person name="Michel G."/>
            <person name="Miranda-Saavedra D."/>
            <person name="Morales J."/>
            <person name="Moreau H."/>
            <person name="Motomura T."/>
            <person name="Nagasato C."/>
            <person name="Napoli C.A."/>
            <person name="Nelson D.R."/>
            <person name="Nyvall-Collen P."/>
            <person name="Peters A.F."/>
            <person name="Pommier C."/>
            <person name="Potin P."/>
            <person name="Poulain J."/>
            <person name="Quesneville H."/>
            <person name="Read B."/>
            <person name="Rensing S.A."/>
            <person name="Ritter A."/>
            <person name="Rousvoal S."/>
            <person name="Samanta M."/>
            <person name="Samson G."/>
            <person name="Schroeder D.C."/>
            <person name="Segurens B."/>
            <person name="Strittmatter M."/>
            <person name="Tonon T."/>
            <person name="Tregear J.W."/>
            <person name="Valentin K."/>
            <person name="von Dassow P."/>
            <person name="Yamagishi T."/>
            <person name="Van de Peer Y."/>
            <person name="Wincker P."/>
        </authorList>
    </citation>
    <scope>NUCLEOTIDE SEQUENCE [LARGE SCALE GENOMIC DNA]</scope>
    <source>
        <strain evidence="3">Ec32 / CCAP1310/4</strain>
    </source>
</reference>
<dbReference type="EMBL" id="FN649733">
    <property type="protein sequence ID" value="CBN76870.1"/>
    <property type="molecule type" value="Genomic_DNA"/>
</dbReference>
<sequence length="402" mass="46871">MTSKQIEAAALQDVNYGGLPAARRANIDFERSERERIHFETATRVMNYEIQAERAEVMLSENKKLTPAEARRLRRAALKNNYYGLIEVTEEDEGVMADYTWDQEPELVTFSAYGVLYNWHLPMGLLMREALGRSHNYIHRMPPPGAFQKHFKESHEDAAYHIPCYGAHENMSSWDWWFHVFTDAYLKTINEFYMDEDIVLDKIDELVDELYYEITVGPEAFEVMPLVKVVLDRLAAWRDNEGGPKLAVVADDDDRLHVVLENLGLLPYFDFVLTSRETGYEPRETNMYEIALETAGVKRAKKGLHVGCKYETDITGSCETGMEAVSVKRFQTLYERPNDPYEFHPVYENRELLNRLGLPQADEEYMSRRRGNFWEEEEDDDDEDFLDEFYGADEGLDEYEYA</sequence>
<evidence type="ECO:0000313" key="3">
    <source>
        <dbReference type="Proteomes" id="UP000002630"/>
    </source>
</evidence>
<dbReference type="STRING" id="2880.D8LIY6"/>